<dbReference type="EMBL" id="VXBT01000273">
    <property type="protein sequence ID" value="NXO05837.1"/>
    <property type="molecule type" value="Genomic_DNA"/>
</dbReference>
<dbReference type="InterPro" id="IPR001611">
    <property type="entry name" value="Leu-rich_rpt"/>
</dbReference>
<dbReference type="Proteomes" id="UP000534407">
    <property type="component" value="Unassembled WGS sequence"/>
</dbReference>
<evidence type="ECO:0000256" key="4">
    <source>
        <dbReference type="ARBA" id="ARBA00023069"/>
    </source>
</evidence>
<dbReference type="Gene3D" id="3.80.10.10">
    <property type="entry name" value="Ribonuclease Inhibitor"/>
    <property type="match status" value="1"/>
</dbReference>
<dbReference type="SMART" id="SM00365">
    <property type="entry name" value="LRR_SD22"/>
    <property type="match status" value="3"/>
</dbReference>
<dbReference type="SUPFAM" id="SSF52058">
    <property type="entry name" value="L domain-like"/>
    <property type="match status" value="1"/>
</dbReference>
<feature type="compositionally biased region" description="Acidic residues" evidence="6">
    <location>
        <begin position="154"/>
        <end position="167"/>
    </location>
</feature>
<evidence type="ECO:0000256" key="1">
    <source>
        <dbReference type="ARBA" id="ARBA00004138"/>
    </source>
</evidence>
<accession>A0A7L1P337</accession>
<feature type="region of interest" description="Disordered" evidence="6">
    <location>
        <begin position="136"/>
        <end position="168"/>
    </location>
</feature>
<protein>
    <submittedName>
        <fullName evidence="7">LRC46 protein</fullName>
    </submittedName>
</protein>
<keyword evidence="3" id="KW-0677">Repeat</keyword>
<evidence type="ECO:0000313" key="7">
    <source>
        <dbReference type="EMBL" id="NXO05837.1"/>
    </source>
</evidence>
<keyword evidence="8" id="KW-1185">Reference proteome</keyword>
<gene>
    <name evidence="7" type="primary">Lrrc46</name>
    <name evidence="7" type="ORF">ORIORI_R05851</name>
</gene>
<dbReference type="PANTHER" id="PTHR45973:SF9">
    <property type="entry name" value="LEUCINE-RICH REPEAT-CONTAINING PROTEIN 46"/>
    <property type="match status" value="1"/>
</dbReference>
<evidence type="ECO:0000256" key="6">
    <source>
        <dbReference type="SAM" id="MobiDB-lite"/>
    </source>
</evidence>
<sequence length="220" mass="25216">PSSCSSRSTGLLPASTVRLDREKISSIGKLQRRAEIHSLYLQQNRIEKIENLDSFPNLRFLCLAGNRIQRVENLQDLPHLSVLDLSHNQIRVLDTEELPRGLQILDLAGNECTWQDGYRDLVVAALPRLLQLDSQPIHGNTAEGKAGGGSSSSQEEEEEEEDEEELLPELRIPFTVDRDFFVDLHRELAGRARRRRRKTLEEHRERLQELMERRALLLGP</sequence>
<dbReference type="InterPro" id="IPR032675">
    <property type="entry name" value="LRR_dom_sf"/>
</dbReference>
<keyword evidence="4" id="KW-0969">Cilium</keyword>
<evidence type="ECO:0000256" key="5">
    <source>
        <dbReference type="ARBA" id="ARBA00023273"/>
    </source>
</evidence>
<feature type="non-terminal residue" evidence="7">
    <location>
        <position position="1"/>
    </location>
</feature>
<reference evidence="7 8" key="1">
    <citation type="submission" date="2019-09" db="EMBL/GenBank/DDBJ databases">
        <title>Bird 10,000 Genomes (B10K) Project - Family phase.</title>
        <authorList>
            <person name="Zhang G."/>
        </authorList>
    </citation>
    <scope>NUCLEOTIDE SEQUENCE [LARGE SCALE GENOMIC DNA]</scope>
    <source>
        <strain evidence="7">B10K-DU-002-24</strain>
        <tissue evidence="7">Muscle</tissue>
    </source>
</reference>
<comment type="subcellular location">
    <subcellularLocation>
        <location evidence="1">Cell projection</location>
        <location evidence="1">Cilium</location>
    </subcellularLocation>
</comment>
<keyword evidence="5" id="KW-0966">Cell projection</keyword>
<feature type="non-terminal residue" evidence="7">
    <location>
        <position position="220"/>
    </location>
</feature>
<evidence type="ECO:0000256" key="3">
    <source>
        <dbReference type="ARBA" id="ARBA00022737"/>
    </source>
</evidence>
<dbReference type="PROSITE" id="PS51450">
    <property type="entry name" value="LRR"/>
    <property type="match status" value="3"/>
</dbReference>
<dbReference type="PANTHER" id="PTHR45973">
    <property type="entry name" value="PROTEIN PHOSPHATASE 1 REGULATORY SUBUNIT SDS22-RELATED"/>
    <property type="match status" value="1"/>
</dbReference>
<evidence type="ECO:0000256" key="2">
    <source>
        <dbReference type="ARBA" id="ARBA00022614"/>
    </source>
</evidence>
<evidence type="ECO:0000313" key="8">
    <source>
        <dbReference type="Proteomes" id="UP000534407"/>
    </source>
</evidence>
<dbReference type="InterPro" id="IPR050576">
    <property type="entry name" value="Cilia_flagella_integrity"/>
</dbReference>
<keyword evidence="2" id="KW-0433">Leucine-rich repeat</keyword>
<comment type="caution">
    <text evidence="7">The sequence shown here is derived from an EMBL/GenBank/DDBJ whole genome shotgun (WGS) entry which is preliminary data.</text>
</comment>
<name>A0A7L1P337_ORIOR</name>
<dbReference type="Pfam" id="PF12799">
    <property type="entry name" value="LRR_4"/>
    <property type="match status" value="1"/>
</dbReference>
<dbReference type="AlphaFoldDB" id="A0A7L1P337"/>
<proteinExistence type="predicted"/>
<organism evidence="7 8">
    <name type="scientific">Oriolus oriolus</name>
    <name type="common">Eurasian golden oriole</name>
    <name type="synonym">Coracias oriolus</name>
    <dbReference type="NCBI Taxonomy" id="181099"/>
    <lineage>
        <taxon>Eukaryota</taxon>
        <taxon>Metazoa</taxon>
        <taxon>Chordata</taxon>
        <taxon>Craniata</taxon>
        <taxon>Vertebrata</taxon>
        <taxon>Euteleostomi</taxon>
        <taxon>Archelosauria</taxon>
        <taxon>Archosauria</taxon>
        <taxon>Dinosauria</taxon>
        <taxon>Saurischia</taxon>
        <taxon>Theropoda</taxon>
        <taxon>Coelurosauria</taxon>
        <taxon>Aves</taxon>
        <taxon>Neognathae</taxon>
        <taxon>Neoaves</taxon>
        <taxon>Telluraves</taxon>
        <taxon>Australaves</taxon>
        <taxon>Passeriformes</taxon>
        <taxon>Corvoidea</taxon>
        <taxon>Corvidae</taxon>
        <taxon>Oriolus</taxon>
    </lineage>
</organism>
<dbReference type="InterPro" id="IPR025875">
    <property type="entry name" value="Leu-rich_rpt_4"/>
</dbReference>